<dbReference type="InterPro" id="IPR000195">
    <property type="entry name" value="Rab-GAP-TBC_dom"/>
</dbReference>
<protein>
    <recommendedName>
        <fullName evidence="3">Rab-GAP TBC domain-containing protein</fullName>
    </recommendedName>
</protein>
<keyword evidence="1" id="KW-0343">GTPase activation</keyword>
<gene>
    <name evidence="4" type="ORF">BU14_0275s0016</name>
</gene>
<dbReference type="SUPFAM" id="SSF47923">
    <property type="entry name" value="Ypt/Rab-GAP domain of gyp1p"/>
    <property type="match status" value="2"/>
</dbReference>
<dbReference type="GO" id="GO:0005096">
    <property type="term" value="F:GTPase activator activity"/>
    <property type="evidence" value="ECO:0007669"/>
    <property type="project" value="UniProtKB-KW"/>
</dbReference>
<reference evidence="4 5" key="1">
    <citation type="submission" date="2017-03" db="EMBL/GenBank/DDBJ databases">
        <title>WGS assembly of Porphyra umbilicalis.</title>
        <authorList>
            <person name="Brawley S.H."/>
            <person name="Blouin N.A."/>
            <person name="Ficko-Blean E."/>
            <person name="Wheeler G.L."/>
            <person name="Lohr M."/>
            <person name="Goodson H.V."/>
            <person name="Jenkins J.W."/>
            <person name="Blaby-Haas C.E."/>
            <person name="Helliwell K.E."/>
            <person name="Chan C."/>
            <person name="Marriage T."/>
            <person name="Bhattacharya D."/>
            <person name="Klein A.S."/>
            <person name="Badis Y."/>
            <person name="Brodie J."/>
            <person name="Cao Y."/>
            <person name="Collen J."/>
            <person name="Dittami S.M."/>
            <person name="Gachon C.M."/>
            <person name="Green B.R."/>
            <person name="Karpowicz S."/>
            <person name="Kim J.W."/>
            <person name="Kudahl U."/>
            <person name="Lin S."/>
            <person name="Michel G."/>
            <person name="Mittag M."/>
            <person name="Olson B.J."/>
            <person name="Pangilinan J."/>
            <person name="Peng Y."/>
            <person name="Qiu H."/>
            <person name="Shu S."/>
            <person name="Singer J.T."/>
            <person name="Smith A.G."/>
            <person name="Sprecher B.N."/>
            <person name="Wagner V."/>
            <person name="Wang W."/>
            <person name="Wang Z.-Y."/>
            <person name="Yan J."/>
            <person name="Yarish C."/>
            <person name="Zoeuner-Riek S."/>
            <person name="Zhuang Y."/>
            <person name="Zou Y."/>
            <person name="Lindquist E.A."/>
            <person name="Grimwood J."/>
            <person name="Barry K."/>
            <person name="Rokhsar D.S."/>
            <person name="Schmutz J."/>
            <person name="Stiller J.W."/>
            <person name="Grossman A.R."/>
            <person name="Prochnik S.E."/>
        </authorList>
    </citation>
    <scope>NUCLEOTIDE SEQUENCE [LARGE SCALE GENOMIC DNA]</scope>
    <source>
        <strain evidence="4">4086291</strain>
    </source>
</reference>
<dbReference type="Gene3D" id="1.10.8.270">
    <property type="entry name" value="putative rabgap domain of human tbc1 domain family member 14 like domains"/>
    <property type="match status" value="1"/>
</dbReference>
<proteinExistence type="predicted"/>
<accession>A0A1X6P1F8</accession>
<dbReference type="EMBL" id="KV918937">
    <property type="protein sequence ID" value="OSX74657.1"/>
    <property type="molecule type" value="Genomic_DNA"/>
</dbReference>
<dbReference type="Gene3D" id="1.10.472.80">
    <property type="entry name" value="Ypt/Rab-GAP domain of gyp1p, domain 3"/>
    <property type="match status" value="1"/>
</dbReference>
<evidence type="ECO:0000313" key="4">
    <source>
        <dbReference type="EMBL" id="OSX74657.1"/>
    </source>
</evidence>
<dbReference type="PANTHER" id="PTHR22957">
    <property type="entry name" value="TBC1 DOMAIN FAMILY MEMBER GTPASE-ACTIVATING PROTEIN"/>
    <property type="match status" value="1"/>
</dbReference>
<dbReference type="InterPro" id="IPR035969">
    <property type="entry name" value="Rab-GAP_TBC_sf"/>
</dbReference>
<organism evidence="4 5">
    <name type="scientific">Porphyra umbilicalis</name>
    <name type="common">Purple laver</name>
    <name type="synonym">Red alga</name>
    <dbReference type="NCBI Taxonomy" id="2786"/>
    <lineage>
        <taxon>Eukaryota</taxon>
        <taxon>Rhodophyta</taxon>
        <taxon>Bangiophyceae</taxon>
        <taxon>Bangiales</taxon>
        <taxon>Bangiaceae</taxon>
        <taxon>Porphyra</taxon>
    </lineage>
</organism>
<evidence type="ECO:0000259" key="3">
    <source>
        <dbReference type="PROSITE" id="PS50086"/>
    </source>
</evidence>
<feature type="domain" description="Rab-GAP TBC" evidence="3">
    <location>
        <begin position="1"/>
        <end position="152"/>
    </location>
</feature>
<dbReference type="AlphaFoldDB" id="A0A1X6P1F8"/>
<evidence type="ECO:0000313" key="5">
    <source>
        <dbReference type="Proteomes" id="UP000218209"/>
    </source>
</evidence>
<dbReference type="Proteomes" id="UP000218209">
    <property type="component" value="Unassembled WGS sequence"/>
</dbReference>
<dbReference type="PROSITE" id="PS50086">
    <property type="entry name" value="TBC_RABGAP"/>
    <property type="match status" value="1"/>
</dbReference>
<keyword evidence="5" id="KW-1185">Reference proteome</keyword>
<feature type="region of interest" description="Disordered" evidence="2">
    <location>
        <begin position="40"/>
        <end position="60"/>
    </location>
</feature>
<dbReference type="Pfam" id="PF00566">
    <property type="entry name" value="RabGAP-TBC"/>
    <property type="match status" value="1"/>
</dbReference>
<evidence type="ECO:0000256" key="1">
    <source>
        <dbReference type="ARBA" id="ARBA00022468"/>
    </source>
</evidence>
<dbReference type="PANTHER" id="PTHR22957:SF502">
    <property type="entry name" value="SMALL G PROTEIN SIGNALING MODULATOR 2-RELATED"/>
    <property type="match status" value="1"/>
</dbReference>
<name>A0A1X6P1F8_PORUM</name>
<evidence type="ECO:0000256" key="2">
    <source>
        <dbReference type="SAM" id="MobiDB-lite"/>
    </source>
</evidence>
<dbReference type="OrthoDB" id="5926at2759"/>
<sequence>MADILNVYATHNGGLRYCQGMADVLAPLLVSIAPAAGPPAASPSGGGGGGVRGAPSPADADSVTRTAAVVYAAYTHLMRRLSANFRVDQSGLASQLTLLRRLLALSDPPLAAHLAASDEELHVCFRWVMLQFKRELPFAATCRLWEVLWARPEGGERLHLYAAVGLLRAHRGGLLALPRGRFDCLLRFINDVGGRVGVDFLIGAAEAEASRLAAVLREQGGRRYEG</sequence>